<reference evidence="2 3" key="1">
    <citation type="submission" date="2018-08" db="EMBL/GenBank/DDBJ databases">
        <title>A genome reference for cultivated species of the human gut microbiota.</title>
        <authorList>
            <person name="Zou Y."/>
            <person name="Xue W."/>
            <person name="Luo G."/>
        </authorList>
    </citation>
    <scope>NUCLEOTIDE SEQUENCE [LARGE SCALE GENOMIC DNA]</scope>
    <source>
        <strain evidence="2 3">AF16-14</strain>
    </source>
</reference>
<dbReference type="Pfam" id="PF14134">
    <property type="entry name" value="DUF4301"/>
    <property type="match status" value="1"/>
</dbReference>
<dbReference type="Proteomes" id="UP000284243">
    <property type="component" value="Unassembled WGS sequence"/>
</dbReference>
<dbReference type="RefSeq" id="WP_118160419.1">
    <property type="nucleotide sequence ID" value="NZ_QRYC01000015.1"/>
</dbReference>
<accession>A0A412TPI8</accession>
<name>A0A412TPI8_9BACT</name>
<comment type="caution">
    <text evidence="2">The sequence shown here is derived from an EMBL/GenBank/DDBJ whole genome shotgun (WGS) entry which is preliminary data.</text>
</comment>
<evidence type="ECO:0000313" key="2">
    <source>
        <dbReference type="EMBL" id="RGU55696.1"/>
    </source>
</evidence>
<dbReference type="InterPro" id="IPR025393">
    <property type="entry name" value="DUF4301"/>
</dbReference>
<gene>
    <name evidence="2" type="ORF">DWW57_11420</name>
</gene>
<proteinExistence type="predicted"/>
<protein>
    <submittedName>
        <fullName evidence="2">DUF4301 family protein</fullName>
    </submittedName>
</protein>
<dbReference type="AlphaFoldDB" id="A0A412TPI8"/>
<dbReference type="InterPro" id="IPR029044">
    <property type="entry name" value="Nucleotide-diphossugar_trans"/>
</dbReference>
<organism evidence="2 3">
    <name type="scientific">Odoribacter splanchnicus</name>
    <dbReference type="NCBI Taxonomy" id="28118"/>
    <lineage>
        <taxon>Bacteria</taxon>
        <taxon>Pseudomonadati</taxon>
        <taxon>Bacteroidota</taxon>
        <taxon>Bacteroidia</taxon>
        <taxon>Bacteroidales</taxon>
        <taxon>Odoribacteraceae</taxon>
        <taxon>Odoribacter</taxon>
    </lineage>
</organism>
<dbReference type="EMBL" id="QRYC01000015">
    <property type="protein sequence ID" value="RGU55696.1"/>
    <property type="molecule type" value="Genomic_DNA"/>
</dbReference>
<feature type="domain" description="DUF4301" evidence="1">
    <location>
        <begin position="4"/>
        <end position="513"/>
    </location>
</feature>
<evidence type="ECO:0000259" key="1">
    <source>
        <dbReference type="Pfam" id="PF14134"/>
    </source>
</evidence>
<evidence type="ECO:0000313" key="3">
    <source>
        <dbReference type="Proteomes" id="UP000284243"/>
    </source>
</evidence>
<dbReference type="SUPFAM" id="SSF53448">
    <property type="entry name" value="Nucleotide-diphospho-sugar transferases"/>
    <property type="match status" value="1"/>
</dbReference>
<sequence>MDYTKEDLKVFKHRDIKPEQIDRQLANFEKGFDYVDLSEPATIGNGIIRIEAEDEERLNANFDKARQECELLKMVPASGSATRMFKDLFTFMDTYTGTEEEFLEFMQDKGAGTMHDFFLKLNELPFYNRLSAALWNDGKDIDKMIDKRQFKEILSYILTDKGLNYGNTPKGLVDFHIYRDFVRTAFDEHIVEGGMYCNNGKIARLHFTVSEEYINLFKERLKKVTKVFEKMFNIKYEVTFSIQKPSTDTVSLTDKGELLRDSEGKLVFRPGGHGALIYNLNELKADIIFIKNIDNVIPDRAKGDTIKYKRLLAGTLVELQEKIFSYLSMLDKKPTEEQLREIEAFMGQIGYKEAEGKTYKDQKERIKHLHQLLDRPIRVCGMVKNEGEPGGGPFWVKMKDGSSRLMIVESAQINLKDKEQKKVFDHSTHFNPVDLVCGVKNYKGKKFDLEKFIAPEQGFITHKSYKGKEIKVQELPGLWNGAMANWITVFVEVPLTTFTPVKTVFDLFRFEHRNVLKK</sequence>